<evidence type="ECO:0000256" key="3">
    <source>
        <dbReference type="ARBA" id="ARBA00022729"/>
    </source>
</evidence>
<dbReference type="Gene3D" id="2.120.10.30">
    <property type="entry name" value="TolB, C-terminal domain"/>
    <property type="match status" value="1"/>
</dbReference>
<comment type="subcellular location">
    <subcellularLocation>
        <location evidence="1 5">Periplasm</location>
    </subcellularLocation>
</comment>
<comment type="function">
    <text evidence="5">Part of the Tol-Pal system, which plays a role in outer membrane invagination during cell division and is important for maintaining outer membrane integrity.</text>
</comment>
<proteinExistence type="inferred from homology"/>
<protein>
    <recommendedName>
        <fullName evidence="5">Tol-Pal system protein TolB</fullName>
    </recommendedName>
</protein>
<dbReference type="AlphaFoldDB" id="A0A6I6DBZ8"/>
<reference evidence="8 9" key="1">
    <citation type="submission" date="2019-11" db="EMBL/GenBank/DDBJ databases">
        <authorList>
            <person name="Zhang J."/>
            <person name="Sun C."/>
        </authorList>
    </citation>
    <scope>NUCLEOTIDE SEQUENCE [LARGE SCALE GENOMIC DNA]</scope>
    <source>
        <strain evidence="9">sp2</strain>
    </source>
</reference>
<dbReference type="Pfam" id="PF07676">
    <property type="entry name" value="PD40"/>
    <property type="match status" value="3"/>
</dbReference>
<dbReference type="PANTHER" id="PTHR36842">
    <property type="entry name" value="PROTEIN TOLB HOMOLOG"/>
    <property type="match status" value="1"/>
</dbReference>
<keyword evidence="5" id="KW-0131">Cell cycle</keyword>
<dbReference type="InterPro" id="IPR007195">
    <property type="entry name" value="TolB_N"/>
</dbReference>
<dbReference type="HAMAP" id="MF_00671">
    <property type="entry name" value="TolB"/>
    <property type="match status" value="1"/>
</dbReference>
<gene>
    <name evidence="5 8" type="primary">tolB</name>
    <name evidence="8" type="ORF">GM160_10585</name>
</gene>
<name>A0A6I6DBZ8_9GAMM</name>
<dbReference type="InterPro" id="IPR014167">
    <property type="entry name" value="Tol-Pal_TolB"/>
</dbReference>
<feature type="signal peptide" evidence="5">
    <location>
        <begin position="1"/>
        <end position="37"/>
    </location>
</feature>
<dbReference type="PANTHER" id="PTHR36842:SF1">
    <property type="entry name" value="PROTEIN TOLB"/>
    <property type="match status" value="1"/>
</dbReference>
<evidence type="ECO:0000313" key="8">
    <source>
        <dbReference type="EMBL" id="QGT79292.1"/>
    </source>
</evidence>
<evidence type="ECO:0000256" key="5">
    <source>
        <dbReference type="HAMAP-Rule" id="MF_00671"/>
    </source>
</evidence>
<evidence type="ECO:0000313" key="9">
    <source>
        <dbReference type="Proteomes" id="UP000427716"/>
    </source>
</evidence>
<dbReference type="NCBIfam" id="TIGR02800">
    <property type="entry name" value="propeller_TolB"/>
    <property type="match status" value="1"/>
</dbReference>
<feature type="region of interest" description="Disordered" evidence="6">
    <location>
        <begin position="423"/>
        <end position="442"/>
    </location>
</feature>
<dbReference type="SUPFAM" id="SSF52964">
    <property type="entry name" value="TolB, N-terminal domain"/>
    <property type="match status" value="1"/>
</dbReference>
<keyword evidence="3 5" id="KW-0732">Signal</keyword>
<keyword evidence="9" id="KW-1185">Reference proteome</keyword>
<feature type="chain" id="PRO_5026394075" description="Tol-Pal system protein TolB" evidence="5">
    <location>
        <begin position="38"/>
        <end position="442"/>
    </location>
</feature>
<dbReference type="EMBL" id="CP046415">
    <property type="protein sequence ID" value="QGT79292.1"/>
    <property type="molecule type" value="Genomic_DNA"/>
</dbReference>
<dbReference type="GO" id="GO:0051301">
    <property type="term" value="P:cell division"/>
    <property type="evidence" value="ECO:0007669"/>
    <property type="project" value="UniProtKB-UniRule"/>
</dbReference>
<dbReference type="Proteomes" id="UP000427716">
    <property type="component" value="Chromosome"/>
</dbReference>
<evidence type="ECO:0000259" key="7">
    <source>
        <dbReference type="Pfam" id="PF04052"/>
    </source>
</evidence>
<comment type="subunit">
    <text evidence="5">The Tol-Pal system is composed of five core proteins: the inner membrane proteins TolA, TolQ and TolR, the periplasmic protein TolB and the outer membrane protein Pal. They form a network linking the inner and outer membranes and the peptidoglycan layer.</text>
</comment>
<dbReference type="KEGG" id="ghl:GM160_10585"/>
<organism evidence="8 9">
    <name type="scientific">Guyparkeria halophila</name>
    <dbReference type="NCBI Taxonomy" id="47960"/>
    <lineage>
        <taxon>Bacteria</taxon>
        <taxon>Pseudomonadati</taxon>
        <taxon>Pseudomonadota</taxon>
        <taxon>Gammaproteobacteria</taxon>
        <taxon>Chromatiales</taxon>
        <taxon>Thioalkalibacteraceae</taxon>
        <taxon>Guyparkeria</taxon>
    </lineage>
</organism>
<keyword evidence="5" id="KW-0132">Cell division</keyword>
<dbReference type="GO" id="GO:0017038">
    <property type="term" value="P:protein import"/>
    <property type="evidence" value="ECO:0007669"/>
    <property type="project" value="InterPro"/>
</dbReference>
<keyword evidence="4 5" id="KW-0574">Periplasm</keyword>
<feature type="domain" description="TolB N-terminal" evidence="7">
    <location>
        <begin position="39"/>
        <end position="139"/>
    </location>
</feature>
<dbReference type="Pfam" id="PF04052">
    <property type="entry name" value="TolB_N"/>
    <property type="match status" value="1"/>
</dbReference>
<dbReference type="GO" id="GO:0042597">
    <property type="term" value="C:periplasmic space"/>
    <property type="evidence" value="ECO:0007669"/>
    <property type="project" value="UniProtKB-SubCell"/>
</dbReference>
<dbReference type="Gene3D" id="3.40.50.10070">
    <property type="entry name" value="TolB, N-terminal domain"/>
    <property type="match status" value="1"/>
</dbReference>
<evidence type="ECO:0000256" key="6">
    <source>
        <dbReference type="SAM" id="MobiDB-lite"/>
    </source>
</evidence>
<evidence type="ECO:0000256" key="1">
    <source>
        <dbReference type="ARBA" id="ARBA00004418"/>
    </source>
</evidence>
<evidence type="ECO:0000256" key="2">
    <source>
        <dbReference type="ARBA" id="ARBA00009820"/>
    </source>
</evidence>
<dbReference type="InterPro" id="IPR011659">
    <property type="entry name" value="WD40"/>
</dbReference>
<comment type="similarity">
    <text evidence="2 5">Belongs to the TolB family.</text>
</comment>
<evidence type="ECO:0000256" key="4">
    <source>
        <dbReference type="ARBA" id="ARBA00022764"/>
    </source>
</evidence>
<sequence precursor="true">MTGQPGVTHMTVLALFHRSLAATLLAGALAFVLPAQAALEIDISGGTESGVPIAVVPFEQPGAVDDLARIIGDDLARSGLFAPIARDAMPGRPASPDQLRIDDWRAGKARYLVMGQVESDGDKLRTRFYLIDVSSGERLAGSQITAAASADRSVAHRISDIVYEELTGERGAFSTRLAYVTERGTPKDRTYTLQIADSDGANPRTVLESPYPVMSPSWSPDGGQLAYVSFEGNRSAIWVQDLSTGERYQLTDYSGINGAPAWSPRGDKIAVTLSKGGNPDIYVIDLDTRRTTQWTRSGAIETEPTWYPDNRTLAFTSDRFGQPQVFRKAGPDDRARRLTFDAPYAAGPRVSPDGERLALVVRDDRGFFVAEQSLDDGERTLLSRGGGEERPSYAPNGAMVVYAAQSGSGSVLKISPAIGGEPQTLSYDRGKVRDPVWGPFND</sequence>
<dbReference type="SUPFAM" id="SSF69304">
    <property type="entry name" value="Tricorn protease N-terminal domain"/>
    <property type="match status" value="1"/>
</dbReference>
<accession>A0A6I6DBZ8</accession>
<dbReference type="InterPro" id="IPR011042">
    <property type="entry name" value="6-blade_b-propeller_TolB-like"/>
</dbReference>